<gene>
    <name evidence="1" type="ORF">CKY39_31240</name>
</gene>
<dbReference type="AlphaFoldDB" id="A0A250DSE1"/>
<reference evidence="1 2" key="1">
    <citation type="submission" date="2017-09" db="EMBL/GenBank/DDBJ databases">
        <title>The diverse metabolic capabilities of V. boronicumulans make it an excellent choice for continued studies on novel biodegradation.</title>
        <authorList>
            <person name="Sun S."/>
        </authorList>
    </citation>
    <scope>NUCLEOTIDE SEQUENCE [LARGE SCALE GENOMIC DNA]</scope>
    <source>
        <strain evidence="1 2">J1</strain>
    </source>
</reference>
<proteinExistence type="predicted"/>
<organism evidence="1 2">
    <name type="scientific">Variovorax boronicumulans</name>
    <dbReference type="NCBI Taxonomy" id="436515"/>
    <lineage>
        <taxon>Bacteria</taxon>
        <taxon>Pseudomonadati</taxon>
        <taxon>Pseudomonadota</taxon>
        <taxon>Betaproteobacteria</taxon>
        <taxon>Burkholderiales</taxon>
        <taxon>Comamonadaceae</taxon>
        <taxon>Variovorax</taxon>
    </lineage>
</organism>
<dbReference type="Pfam" id="PF05125">
    <property type="entry name" value="Phage_cap_P2"/>
    <property type="match status" value="1"/>
</dbReference>
<dbReference type="EMBL" id="CP023284">
    <property type="protein sequence ID" value="ATA57204.1"/>
    <property type="molecule type" value="Genomic_DNA"/>
</dbReference>
<protein>
    <submittedName>
        <fullName evidence="1">Phage major capsid protein, P2 family</fullName>
    </submittedName>
</protein>
<evidence type="ECO:0000313" key="1">
    <source>
        <dbReference type="EMBL" id="ATA57204.1"/>
    </source>
</evidence>
<dbReference type="RefSeq" id="WP_095747162.1">
    <property type="nucleotide sequence ID" value="NZ_CP023284.1"/>
</dbReference>
<accession>A0A250DSE1</accession>
<evidence type="ECO:0000313" key="2">
    <source>
        <dbReference type="Proteomes" id="UP000217154"/>
    </source>
</evidence>
<dbReference type="InterPro" id="IPR006441">
    <property type="entry name" value="Phage_P2_GpN"/>
</dbReference>
<sequence length="339" mass="37197">MRKETRQALDAYFAQLATINEVASVVQKFNVVPRVQQTLESKMQESSAFLQRINIVGVTEQMGAKIGIGVNGPVAGRTDTTGNGTRKPRNVTAMDDKGYLCVQTNSDTAIRYAQLDAWAGFPNFQTLVRDAIIRRQALDRICIGFNGTSIAANTDLAANPMLQDVNKGWLQQMRENAAANVVTQGDKQPGKVIVGPVAATSDYANLDAVVYDAITLLDPWNQEDPDLVAVLGRGLMHDKYFPLVNKDQPPSEALAADIVISQKRVGGLQAVTVPFFPAGKVLVTTLANLSLYWQRDARRRNIKDVPERDQIENYESSNDAYVVEDYGRAALVENIELVA</sequence>
<dbReference type="NCBIfam" id="TIGR01551">
    <property type="entry name" value="major_capsid_P2"/>
    <property type="match status" value="1"/>
</dbReference>
<name>A0A250DSE1_9BURK</name>
<dbReference type="Proteomes" id="UP000217154">
    <property type="component" value="Chromosome"/>
</dbReference>
<dbReference type="KEGG" id="vbo:CKY39_31240"/>